<comment type="catalytic activity">
    <reaction evidence="4">
        <text>urea + 2 H2O + H(+) = hydrogencarbonate + 2 NH4(+)</text>
        <dbReference type="Rhea" id="RHEA:20557"/>
        <dbReference type="ChEBI" id="CHEBI:15377"/>
        <dbReference type="ChEBI" id="CHEBI:15378"/>
        <dbReference type="ChEBI" id="CHEBI:16199"/>
        <dbReference type="ChEBI" id="CHEBI:17544"/>
        <dbReference type="ChEBI" id="CHEBI:28938"/>
        <dbReference type="EC" id="3.5.1.5"/>
    </reaction>
</comment>
<sequence>MRLTPTERDRLLLFGAAELARARKARGLRLNVPEATALIADAVCEAARDGRRLAEAIEAARSALGPDDVLPGVADVVTEVHVEAVFDDGSRLAVVSDPIGGAAGSLGDDAPGALLPGPEHEDPRPELTLTVTNTATVPVSVTSHFHFFEANPRLDFVRDEAYGMRLAVPAGSSVRFGPGETQDVGLLPIGGARVAIGFAGLVDGPLDAPGAREEALRRAAACGYLGVPDTTEEEAER</sequence>
<proteinExistence type="predicted"/>
<organism evidence="5 6">
    <name type="scientific">Streptomyces endophyticus</name>
    <dbReference type="NCBI Taxonomy" id="714166"/>
    <lineage>
        <taxon>Bacteria</taxon>
        <taxon>Bacillati</taxon>
        <taxon>Actinomycetota</taxon>
        <taxon>Actinomycetes</taxon>
        <taxon>Kitasatosporales</taxon>
        <taxon>Streptomycetaceae</taxon>
        <taxon>Streptomyces</taxon>
    </lineage>
</organism>
<evidence type="ECO:0000313" key="5">
    <source>
        <dbReference type="EMBL" id="MEB8337723.1"/>
    </source>
</evidence>
<dbReference type="Pfam" id="PF00547">
    <property type="entry name" value="Urease_gamma"/>
    <property type="match status" value="1"/>
</dbReference>
<comment type="caution">
    <text evidence="5">The sequence shown here is derived from an EMBL/GenBank/DDBJ whole genome shotgun (WGS) entry which is preliminary data.</text>
</comment>
<dbReference type="GO" id="GO:0009039">
    <property type="term" value="F:urease activity"/>
    <property type="evidence" value="ECO:0007669"/>
    <property type="project" value="UniProtKB-EC"/>
</dbReference>
<dbReference type="NCBIfam" id="NF009671">
    <property type="entry name" value="PRK13192.1"/>
    <property type="match status" value="1"/>
</dbReference>
<evidence type="ECO:0000256" key="4">
    <source>
        <dbReference type="ARBA" id="ARBA00047778"/>
    </source>
</evidence>
<dbReference type="InterPro" id="IPR050069">
    <property type="entry name" value="Urease_subunit"/>
</dbReference>
<reference evidence="5 6" key="1">
    <citation type="submission" date="2022-10" db="EMBL/GenBank/DDBJ databases">
        <authorList>
            <person name="Xie J."/>
            <person name="Shen N."/>
        </authorList>
    </citation>
    <scope>NUCLEOTIDE SEQUENCE [LARGE SCALE GENOMIC DNA]</scope>
    <source>
        <strain evidence="5 6">YIM65594</strain>
    </source>
</reference>
<keyword evidence="3 5" id="KW-0378">Hydrolase</keyword>
<gene>
    <name evidence="5" type="primary">ureA</name>
    <name evidence="5" type="ORF">OKJ99_09405</name>
</gene>
<dbReference type="CDD" id="cd00407">
    <property type="entry name" value="Urease_beta"/>
    <property type="match status" value="1"/>
</dbReference>
<dbReference type="Gene3D" id="3.30.280.10">
    <property type="entry name" value="Urease, gamma-like subunit"/>
    <property type="match status" value="1"/>
</dbReference>
<evidence type="ECO:0000256" key="1">
    <source>
        <dbReference type="ARBA" id="ARBA00004897"/>
    </source>
</evidence>
<dbReference type="InterPro" id="IPR008223">
    <property type="entry name" value="Urease_gamma-beta_su"/>
</dbReference>
<dbReference type="SUPFAM" id="SSF54111">
    <property type="entry name" value="Urease, gamma-subunit"/>
    <property type="match status" value="1"/>
</dbReference>
<dbReference type="CDD" id="cd00390">
    <property type="entry name" value="Urease_gamma"/>
    <property type="match status" value="1"/>
</dbReference>
<comment type="pathway">
    <text evidence="1">Nitrogen metabolism; urea degradation; CO(2) and NH(3) from urea (urease route): step 1/1.</text>
</comment>
<dbReference type="PIRSF" id="PIRSF001225">
    <property type="entry name" value="Urease_gammabeta"/>
    <property type="match status" value="1"/>
</dbReference>
<evidence type="ECO:0000256" key="2">
    <source>
        <dbReference type="ARBA" id="ARBA00012934"/>
    </source>
</evidence>
<dbReference type="Gene3D" id="2.10.150.10">
    <property type="entry name" value="Urease, beta subunit"/>
    <property type="match status" value="1"/>
</dbReference>
<protein>
    <recommendedName>
        <fullName evidence="2">urease</fullName>
        <ecNumber evidence="2">3.5.1.5</ecNumber>
    </recommendedName>
</protein>
<dbReference type="EC" id="3.5.1.5" evidence="2"/>
<dbReference type="PANTHER" id="PTHR33569:SF1">
    <property type="entry name" value="UREASE"/>
    <property type="match status" value="1"/>
</dbReference>
<dbReference type="Proteomes" id="UP001354931">
    <property type="component" value="Unassembled WGS sequence"/>
</dbReference>
<dbReference type="EMBL" id="JAOZYC010000066">
    <property type="protein sequence ID" value="MEB8337723.1"/>
    <property type="molecule type" value="Genomic_DNA"/>
</dbReference>
<dbReference type="InterPro" id="IPR036461">
    <property type="entry name" value="Urease_betasu_sf"/>
</dbReference>
<evidence type="ECO:0000313" key="6">
    <source>
        <dbReference type="Proteomes" id="UP001354931"/>
    </source>
</evidence>
<dbReference type="NCBIfam" id="TIGR00193">
    <property type="entry name" value="urease_gam"/>
    <property type="match status" value="1"/>
</dbReference>
<dbReference type="SUPFAM" id="SSF51278">
    <property type="entry name" value="Urease, beta-subunit"/>
    <property type="match status" value="1"/>
</dbReference>
<dbReference type="InterPro" id="IPR002026">
    <property type="entry name" value="Urease_gamma/gamma-beta_su"/>
</dbReference>
<keyword evidence="6" id="KW-1185">Reference proteome</keyword>
<dbReference type="InterPro" id="IPR002019">
    <property type="entry name" value="Urease_beta-like"/>
</dbReference>
<dbReference type="RefSeq" id="WP_326015391.1">
    <property type="nucleotide sequence ID" value="NZ_JAOZYC010000066.1"/>
</dbReference>
<dbReference type="PANTHER" id="PTHR33569">
    <property type="entry name" value="UREASE"/>
    <property type="match status" value="1"/>
</dbReference>
<name>A0ABU6F2L2_9ACTN</name>
<accession>A0ABU6F2L2</accession>
<dbReference type="Pfam" id="PF00699">
    <property type="entry name" value="Urease_beta"/>
    <property type="match status" value="1"/>
</dbReference>
<dbReference type="InterPro" id="IPR036463">
    <property type="entry name" value="Urease_gamma_sf"/>
</dbReference>
<evidence type="ECO:0000256" key="3">
    <source>
        <dbReference type="ARBA" id="ARBA00022801"/>
    </source>
</evidence>